<keyword evidence="1 5" id="KW-0963">Cytoplasm</keyword>
<sequence length="220" mass="25095">MTHARTQAKWHDHANGVAPSATMRDWLTDRVSLTYKLMAHCQQFRVQRLRQQRALPLAEEWRAIGLPRRQQVQERDVLLRCDGHPMVLGHTVLALDATTTEWPFFGSLGERSLGSTLFGDPLVARGQLQYARLYGGHPLVRRMCVASGVDSFPYPLWARRSAFRRKTGIMLVTEVFFPEIEELRRERADIKILSAGFSITSDLSRHIHPAHQLLSFGAAR</sequence>
<comment type="catalytic activity">
    <reaction evidence="5">
        <text>chorismate = 4-hydroxybenzoate + pyruvate</text>
        <dbReference type="Rhea" id="RHEA:16505"/>
        <dbReference type="ChEBI" id="CHEBI:15361"/>
        <dbReference type="ChEBI" id="CHEBI:17879"/>
        <dbReference type="ChEBI" id="CHEBI:29748"/>
        <dbReference type="EC" id="4.1.3.40"/>
    </reaction>
</comment>
<name>A0A127PZU5_9BURK</name>
<dbReference type="GO" id="GO:0042866">
    <property type="term" value="P:pyruvate biosynthetic process"/>
    <property type="evidence" value="ECO:0007669"/>
    <property type="project" value="UniProtKB-UniRule"/>
</dbReference>
<comment type="pathway">
    <text evidence="5">Cofactor biosynthesis; ubiquinone biosynthesis.</text>
</comment>
<dbReference type="SUPFAM" id="SSF64288">
    <property type="entry name" value="Chorismate lyase-like"/>
    <property type="match status" value="1"/>
</dbReference>
<comment type="similarity">
    <text evidence="5">Belongs to the UbiC family.</text>
</comment>
<reference evidence="6 7" key="1">
    <citation type="submission" date="2015-11" db="EMBL/GenBank/DDBJ databases">
        <title>Exploring the genomic traits of fungus-feeding bacterial genus Collimonas.</title>
        <authorList>
            <person name="Song C."/>
            <person name="Schmidt R."/>
            <person name="de Jager V."/>
            <person name="Krzyzanowska D."/>
            <person name="Jongedijk E."/>
            <person name="Cankar K."/>
            <person name="Beekwilder J."/>
            <person name="van Veen A."/>
            <person name="de Boer W."/>
            <person name="van Veen J.A."/>
            <person name="Garbeva P."/>
        </authorList>
    </citation>
    <scope>NUCLEOTIDE SEQUENCE [LARGE SCALE GENOMIC DNA]</scope>
    <source>
        <strain evidence="6 7">Ter91</strain>
    </source>
</reference>
<dbReference type="OrthoDB" id="8606430at2"/>
<dbReference type="GO" id="GO:0006744">
    <property type="term" value="P:ubiquinone biosynthetic process"/>
    <property type="evidence" value="ECO:0007669"/>
    <property type="project" value="UniProtKB-UniRule"/>
</dbReference>
<comment type="subcellular location">
    <subcellularLocation>
        <location evidence="5">Cytoplasm</location>
    </subcellularLocation>
</comment>
<comment type="caution">
    <text evidence="5">Lacks conserved residue(s) required for the propagation of feature annotation.</text>
</comment>
<proteinExistence type="inferred from homology"/>
<feature type="binding site" evidence="5">
    <location>
        <position position="174"/>
    </location>
    <ligand>
        <name>substrate</name>
    </ligand>
</feature>
<evidence type="ECO:0000256" key="1">
    <source>
        <dbReference type="ARBA" id="ARBA00022490"/>
    </source>
</evidence>
<dbReference type="PANTHER" id="PTHR38683:SF1">
    <property type="entry name" value="CHORISMATE PYRUVATE-LYASE"/>
    <property type="match status" value="1"/>
</dbReference>
<keyword evidence="3 5" id="KW-0456">Lyase</keyword>
<evidence type="ECO:0000256" key="4">
    <source>
        <dbReference type="ARBA" id="ARBA00023317"/>
    </source>
</evidence>
<dbReference type="GO" id="GO:0008813">
    <property type="term" value="F:chorismate lyase activity"/>
    <property type="evidence" value="ECO:0007669"/>
    <property type="project" value="UniProtKB-UniRule"/>
</dbReference>
<dbReference type="PATRIC" id="fig|279113.9.peg.905"/>
<accession>A0A127PZU5</accession>
<organism evidence="6 7">
    <name type="scientific">Collimonas pratensis</name>
    <dbReference type="NCBI Taxonomy" id="279113"/>
    <lineage>
        <taxon>Bacteria</taxon>
        <taxon>Pseudomonadati</taxon>
        <taxon>Pseudomonadota</taxon>
        <taxon>Betaproteobacteria</taxon>
        <taxon>Burkholderiales</taxon>
        <taxon>Oxalobacteraceae</taxon>
        <taxon>Collimonas</taxon>
    </lineage>
</organism>
<dbReference type="Pfam" id="PF04345">
    <property type="entry name" value="Chor_lyase"/>
    <property type="match status" value="1"/>
</dbReference>
<comment type="function">
    <text evidence="5">Removes the pyruvyl group from chorismate, with concomitant aromatization of the ring, to provide 4-hydroxybenzoate (4HB) for the ubiquinone pathway.</text>
</comment>
<dbReference type="Gene3D" id="3.40.1410.10">
    <property type="entry name" value="Chorismate lyase-like"/>
    <property type="match status" value="1"/>
</dbReference>
<evidence type="ECO:0000256" key="3">
    <source>
        <dbReference type="ARBA" id="ARBA00023239"/>
    </source>
</evidence>
<dbReference type="EMBL" id="CP013234">
    <property type="protein sequence ID" value="AMP03297.1"/>
    <property type="molecule type" value="Genomic_DNA"/>
</dbReference>
<dbReference type="UniPathway" id="UPA00232"/>
<dbReference type="GO" id="GO:0005829">
    <property type="term" value="C:cytosol"/>
    <property type="evidence" value="ECO:0007669"/>
    <property type="project" value="TreeGrafter"/>
</dbReference>
<dbReference type="KEGG" id="cpra:CPter91_0909"/>
<evidence type="ECO:0000256" key="2">
    <source>
        <dbReference type="ARBA" id="ARBA00022688"/>
    </source>
</evidence>
<dbReference type="HAMAP" id="MF_01632">
    <property type="entry name" value="UbiC"/>
    <property type="match status" value="1"/>
</dbReference>
<evidence type="ECO:0000313" key="7">
    <source>
        <dbReference type="Proteomes" id="UP000074561"/>
    </source>
</evidence>
<dbReference type="EC" id="4.1.3.40" evidence="5"/>
<gene>
    <name evidence="5" type="primary">ubiC</name>
    <name evidence="6" type="ORF">CPter91_0909</name>
</gene>
<dbReference type="InterPro" id="IPR028978">
    <property type="entry name" value="Chorismate_lyase_/UTRA_dom_sf"/>
</dbReference>
<protein>
    <recommendedName>
        <fullName evidence="5">Probable chorismate pyruvate-lyase</fullName>
        <shortName evidence="5">CL</shortName>
        <shortName evidence="5">CPL</shortName>
        <ecNumber evidence="5">4.1.3.40</ecNumber>
    </recommendedName>
</protein>
<evidence type="ECO:0000256" key="5">
    <source>
        <dbReference type="HAMAP-Rule" id="MF_01632"/>
    </source>
</evidence>
<dbReference type="InterPro" id="IPR007440">
    <property type="entry name" value="Chorismate--pyruvate_lyase"/>
</dbReference>
<keyword evidence="2 5" id="KW-0831">Ubiquinone biosynthesis</keyword>
<dbReference type="STRING" id="279113.CPter91_0909"/>
<dbReference type="PANTHER" id="PTHR38683">
    <property type="entry name" value="CHORISMATE PYRUVATE-LYASE"/>
    <property type="match status" value="1"/>
</dbReference>
<feature type="binding site" evidence="5">
    <location>
        <position position="75"/>
    </location>
    <ligand>
        <name>substrate</name>
    </ligand>
</feature>
<dbReference type="AlphaFoldDB" id="A0A127PZU5"/>
<dbReference type="RefSeq" id="WP_082792596.1">
    <property type="nucleotide sequence ID" value="NZ_CP013234.1"/>
</dbReference>
<dbReference type="Proteomes" id="UP000074561">
    <property type="component" value="Chromosome"/>
</dbReference>
<feature type="binding site" evidence="5">
    <location>
        <position position="113"/>
    </location>
    <ligand>
        <name>substrate</name>
    </ligand>
</feature>
<keyword evidence="4 5" id="KW-0670">Pyruvate</keyword>
<evidence type="ECO:0000313" key="6">
    <source>
        <dbReference type="EMBL" id="AMP03297.1"/>
    </source>
</evidence>